<evidence type="ECO:0000256" key="5">
    <source>
        <dbReference type="ARBA" id="ARBA00023140"/>
    </source>
</evidence>
<dbReference type="Pfam" id="PF00106">
    <property type="entry name" value="adh_short"/>
    <property type="match status" value="1"/>
</dbReference>
<dbReference type="InterPro" id="IPR036291">
    <property type="entry name" value="NAD(P)-bd_dom_sf"/>
</dbReference>
<dbReference type="PROSITE" id="PS00061">
    <property type="entry name" value="ADH_SHORT"/>
    <property type="match status" value="1"/>
</dbReference>
<dbReference type="EMBL" id="CP076676">
    <property type="protein sequence ID" value="UYO39752.1"/>
    <property type="molecule type" value="Genomic_DNA"/>
</dbReference>
<protein>
    <submittedName>
        <fullName evidence="6">NAD(P)-dependent oxidoreductase</fullName>
    </submittedName>
</protein>
<organism evidence="6 7">
    <name type="scientific">Rhodopseudomonas palustris</name>
    <dbReference type="NCBI Taxonomy" id="1076"/>
    <lineage>
        <taxon>Bacteria</taxon>
        <taxon>Pseudomonadati</taxon>
        <taxon>Pseudomonadota</taxon>
        <taxon>Alphaproteobacteria</taxon>
        <taxon>Hyphomicrobiales</taxon>
        <taxon>Nitrobacteraceae</taxon>
        <taxon>Rhodopseudomonas</taxon>
    </lineage>
</organism>
<evidence type="ECO:0000256" key="2">
    <source>
        <dbReference type="ARBA" id="ARBA00006484"/>
    </source>
</evidence>
<dbReference type="PANTHER" id="PTHR42808">
    <property type="entry name" value="HYDROXYSTEROID DEHYDROGENASE-LIKE PROTEIN 2"/>
    <property type="match status" value="1"/>
</dbReference>
<sequence>MASLQGKTLFITGASRGIGLAIALRAARDGANVAIAAKTTEPHPKLKGTIYTAAEEIVAAGGKALPLVCDIRDEAQVVDAIGKTVAEFGGIDICVNNASAISLTNSQATDMKRYDLMMGINTRGTFMVSKYCIPHLKKAANPHILMLSPPLDMKAKWFAASTAYTMAKFGMSMVALGLSGELKHAGVAVNALWPRTTIATAAVGNLLGGDAMIRASRTPEIMGDAAHAILTRPSREFTGQFCIDDSVLYEAGVRDFEPYRVDPSVPLMSDFFVPDDSAPPPGVTVTPLPMG</sequence>
<dbReference type="SUPFAM" id="SSF51735">
    <property type="entry name" value="NAD(P)-binding Rossmann-fold domains"/>
    <property type="match status" value="1"/>
</dbReference>
<name>A0AAX3E0U7_RHOPL</name>
<proteinExistence type="inferred from homology"/>
<keyword evidence="4" id="KW-0560">Oxidoreductase</keyword>
<comment type="subcellular location">
    <subcellularLocation>
        <location evidence="1">Peroxisome</location>
    </subcellularLocation>
</comment>
<dbReference type="NCBIfam" id="NF006133">
    <property type="entry name" value="PRK08278.1"/>
    <property type="match status" value="1"/>
</dbReference>
<evidence type="ECO:0000313" key="7">
    <source>
        <dbReference type="Proteomes" id="UP001163166"/>
    </source>
</evidence>
<keyword evidence="3" id="KW-0521">NADP</keyword>
<gene>
    <name evidence="6" type="ORF">KQX62_00125</name>
</gene>
<dbReference type="GO" id="GO:0016491">
    <property type="term" value="F:oxidoreductase activity"/>
    <property type="evidence" value="ECO:0007669"/>
    <property type="project" value="UniProtKB-KW"/>
</dbReference>
<evidence type="ECO:0000313" key="6">
    <source>
        <dbReference type="EMBL" id="UYO39752.1"/>
    </source>
</evidence>
<dbReference type="AlphaFoldDB" id="A0AAX3E0U7"/>
<dbReference type="PANTHER" id="PTHR42808:SF3">
    <property type="entry name" value="HYDROXYSTEROID DEHYDROGENASE-LIKE PROTEIN 2"/>
    <property type="match status" value="1"/>
</dbReference>
<dbReference type="InterPro" id="IPR002347">
    <property type="entry name" value="SDR_fam"/>
</dbReference>
<keyword evidence="5" id="KW-0576">Peroxisome</keyword>
<comment type="similarity">
    <text evidence="2">Belongs to the short-chain dehydrogenases/reductases (SDR) family.</text>
</comment>
<dbReference type="Proteomes" id="UP001163166">
    <property type="component" value="Chromosome"/>
</dbReference>
<accession>A0AAX3E0U7</accession>
<dbReference type="InterPro" id="IPR020904">
    <property type="entry name" value="Sc_DH/Rdtase_CS"/>
</dbReference>
<reference evidence="6" key="1">
    <citation type="journal article" date="2022" name="Biol. Control">
        <title>In silico genomic analysis of Rhodopseudomonas palustris strains revealed potential biocontrol agents and crop yield enhancers.</title>
        <authorList>
            <person name="Surachat K."/>
            <person name="Kantachote D."/>
            <person name="Deachamag P."/>
            <person name="Wonglapsuwan M."/>
        </authorList>
    </citation>
    <scope>NUCLEOTIDE SEQUENCE</scope>
    <source>
        <strain evidence="6">TLS06</strain>
    </source>
</reference>
<dbReference type="InterPro" id="IPR051935">
    <property type="entry name" value="HSDL2"/>
</dbReference>
<dbReference type="CDD" id="cd09762">
    <property type="entry name" value="HSDL2_SDR_c"/>
    <property type="match status" value="1"/>
</dbReference>
<evidence type="ECO:0000256" key="4">
    <source>
        <dbReference type="ARBA" id="ARBA00023002"/>
    </source>
</evidence>
<dbReference type="RefSeq" id="WP_264074977.1">
    <property type="nucleotide sequence ID" value="NZ_CP076676.1"/>
</dbReference>
<evidence type="ECO:0000256" key="3">
    <source>
        <dbReference type="ARBA" id="ARBA00022857"/>
    </source>
</evidence>
<dbReference type="Gene3D" id="3.40.50.720">
    <property type="entry name" value="NAD(P)-binding Rossmann-like Domain"/>
    <property type="match status" value="1"/>
</dbReference>
<dbReference type="PRINTS" id="PR00081">
    <property type="entry name" value="GDHRDH"/>
</dbReference>
<dbReference type="FunFam" id="3.40.50.720:FF:000301">
    <property type="entry name" value="Hydroxysteroid dehydrogenase like 2"/>
    <property type="match status" value="1"/>
</dbReference>
<evidence type="ECO:0000256" key="1">
    <source>
        <dbReference type="ARBA" id="ARBA00004275"/>
    </source>
</evidence>